<dbReference type="GO" id="GO:0016787">
    <property type="term" value="F:hydrolase activity"/>
    <property type="evidence" value="ECO:0007669"/>
    <property type="project" value="UniProtKB-KW"/>
</dbReference>
<reference evidence="4 5" key="1">
    <citation type="journal article" date="2016" name="Arch. Microbiol.">
        <title>Streptomyces zhihengii sp. nov., isolated from rhizospheric soil of Psammosilene tunicoides.</title>
        <authorList>
            <person name="Huang M.J."/>
            <person name="Fei J.J."/>
            <person name="Salam N."/>
            <person name="Kim C.J."/>
            <person name="Hozzein W.N."/>
            <person name="Xiao M."/>
            <person name="Huang H.Q."/>
            <person name="Li W.J."/>
        </authorList>
    </citation>
    <scope>NUCLEOTIDE SEQUENCE [LARGE SCALE GENOMIC DNA]</scope>
    <source>
        <strain evidence="4 5">YIM T102</strain>
    </source>
</reference>
<keyword evidence="4" id="KW-0378">Hydrolase</keyword>
<dbReference type="SUPFAM" id="SSF53474">
    <property type="entry name" value="alpha/beta-Hydrolases"/>
    <property type="match status" value="2"/>
</dbReference>
<feature type="compositionally biased region" description="Gly residues" evidence="1">
    <location>
        <begin position="134"/>
        <end position="144"/>
    </location>
</feature>
<gene>
    <name evidence="4" type="ORF">JE024_34425</name>
</gene>
<evidence type="ECO:0000259" key="3">
    <source>
        <dbReference type="Pfam" id="PF20434"/>
    </source>
</evidence>
<protein>
    <submittedName>
        <fullName evidence="4">Dienelactone hydrolase family protein</fullName>
    </submittedName>
</protein>
<evidence type="ECO:0000313" key="4">
    <source>
        <dbReference type="EMBL" id="MBM9623692.1"/>
    </source>
</evidence>
<dbReference type="InterPro" id="IPR049492">
    <property type="entry name" value="BD-FAE-like_dom"/>
</dbReference>
<organism evidence="4 5">
    <name type="scientific">Streptomyces zhihengii</name>
    <dbReference type="NCBI Taxonomy" id="1818004"/>
    <lineage>
        <taxon>Bacteria</taxon>
        <taxon>Bacillati</taxon>
        <taxon>Actinomycetota</taxon>
        <taxon>Actinomycetes</taxon>
        <taxon>Kitasatosporales</taxon>
        <taxon>Streptomycetaceae</taxon>
        <taxon>Streptomyces</taxon>
    </lineage>
</organism>
<dbReference type="InterPro" id="IPR029058">
    <property type="entry name" value="AB_hydrolase_fold"/>
</dbReference>
<dbReference type="Proteomes" id="UP000664109">
    <property type="component" value="Unassembled WGS sequence"/>
</dbReference>
<keyword evidence="5" id="KW-1185">Reference proteome</keyword>
<dbReference type="PANTHER" id="PTHR10992">
    <property type="entry name" value="METHYLESTERASE FAMILY MEMBER"/>
    <property type="match status" value="1"/>
</dbReference>
<dbReference type="InterPro" id="IPR000073">
    <property type="entry name" value="AB_hydrolase_1"/>
</dbReference>
<name>A0ABS2V1H2_9ACTN</name>
<dbReference type="PANTHER" id="PTHR10992:SF1086">
    <property type="entry name" value="AB HYDROLASE-1 DOMAIN-CONTAINING PROTEIN"/>
    <property type="match status" value="1"/>
</dbReference>
<dbReference type="RefSeq" id="WP_205377785.1">
    <property type="nucleotide sequence ID" value="NZ_JAFEJA010000002.1"/>
</dbReference>
<sequence>MTAFVLVSEAHTGGWIWQETVSRLRESGHTAHPVTLTGMGDPARPAGPDTDLGTHVADVVEAVDSLQAPQVVLVGHGYGIHPVLGAADLRPGRIARVVHLDAGLPRDGDPPLVLVPDEGVRERLTAYAANASDGGPGTVAGRGGARPVPPPDAASWHRWGSTDGVPADALDRLAHLAAPQPAATLTQPLRRSGTAGEVPTTGVLCLANGSSIALVEHVVSFGDPRLEAALTAPGVTFFELPTGHWPMLSVPGELARVLAEAARGEGHRITRAARQDPPHLRPFLLDVPPCTRERTDALDLYLPETDGPVPAVVLVHGGPVPAGVLPTPRDWPAFAGYGRALADGGVAAVMFDHRLHDVADYGRAADDLAAAVELVRADPRVDPDRVALWFFSGGGLLAADWLAAPPPWLRCLAATYPVLAALPGWGSTGRPFRPAEELPRAGSLPLVLTRVGLEHAAIAATVARFTEAADACGAALEVIDVPHAHHGFETIDHTPEARAAVRAAVAAVAGHLREEE</sequence>
<feature type="domain" description="BD-FAE-like" evidence="3">
    <location>
        <begin position="298"/>
        <end position="399"/>
    </location>
</feature>
<dbReference type="Pfam" id="PF12697">
    <property type="entry name" value="Abhydrolase_6"/>
    <property type="match status" value="1"/>
</dbReference>
<evidence type="ECO:0000259" key="2">
    <source>
        <dbReference type="Pfam" id="PF12697"/>
    </source>
</evidence>
<feature type="region of interest" description="Disordered" evidence="1">
    <location>
        <begin position="130"/>
        <end position="155"/>
    </location>
</feature>
<evidence type="ECO:0000313" key="5">
    <source>
        <dbReference type="Proteomes" id="UP000664109"/>
    </source>
</evidence>
<dbReference type="Pfam" id="PF20434">
    <property type="entry name" value="BD-FAE"/>
    <property type="match status" value="1"/>
</dbReference>
<evidence type="ECO:0000256" key="1">
    <source>
        <dbReference type="SAM" id="MobiDB-lite"/>
    </source>
</evidence>
<dbReference type="InterPro" id="IPR045889">
    <property type="entry name" value="MES/HNL"/>
</dbReference>
<comment type="caution">
    <text evidence="4">The sequence shown here is derived from an EMBL/GenBank/DDBJ whole genome shotgun (WGS) entry which is preliminary data.</text>
</comment>
<proteinExistence type="predicted"/>
<accession>A0ABS2V1H2</accession>
<dbReference type="EMBL" id="JAFEJA010000002">
    <property type="protein sequence ID" value="MBM9623692.1"/>
    <property type="molecule type" value="Genomic_DNA"/>
</dbReference>
<feature type="domain" description="AB hydrolase-1" evidence="2">
    <location>
        <begin position="13"/>
        <end position="256"/>
    </location>
</feature>
<dbReference type="Gene3D" id="3.40.50.1820">
    <property type="entry name" value="alpha/beta hydrolase"/>
    <property type="match status" value="2"/>
</dbReference>